<evidence type="ECO:0000313" key="2">
    <source>
        <dbReference type="EMBL" id="RDJ20516.1"/>
    </source>
</evidence>
<feature type="non-terminal residue" evidence="2">
    <location>
        <position position="1"/>
    </location>
</feature>
<comment type="caution">
    <text evidence="2">The sequence shown here is derived from an EMBL/GenBank/DDBJ whole genome shotgun (WGS) entry which is preliminary data.</text>
</comment>
<protein>
    <recommendedName>
        <fullName evidence="4">Methyl-accepting chemotaxis protein</fullName>
    </recommendedName>
</protein>
<feature type="compositionally biased region" description="Low complexity" evidence="1">
    <location>
        <begin position="53"/>
        <end position="88"/>
    </location>
</feature>
<feature type="region of interest" description="Disordered" evidence="1">
    <location>
        <begin position="49"/>
        <end position="140"/>
    </location>
</feature>
<gene>
    <name evidence="2" type="ORF">DWE98_23620</name>
</gene>
<keyword evidence="3" id="KW-1185">Reference proteome</keyword>
<proteinExistence type="predicted"/>
<evidence type="ECO:0000313" key="3">
    <source>
        <dbReference type="Proteomes" id="UP000255207"/>
    </source>
</evidence>
<evidence type="ECO:0008006" key="4">
    <source>
        <dbReference type="Google" id="ProtNLM"/>
    </source>
</evidence>
<accession>A0A370L081</accession>
<reference evidence="3" key="1">
    <citation type="submission" date="2018-07" db="EMBL/GenBank/DDBJ databases">
        <authorList>
            <person name="Safronova V.I."/>
            <person name="Chirak E.R."/>
            <person name="Sazanova A.L."/>
        </authorList>
    </citation>
    <scope>NUCLEOTIDE SEQUENCE [LARGE SCALE GENOMIC DNA]</scope>
    <source>
        <strain evidence="3">RCAM04685</strain>
    </source>
</reference>
<name>A0A370L081_9HYPH</name>
<evidence type="ECO:0000256" key="1">
    <source>
        <dbReference type="SAM" id="MobiDB-lite"/>
    </source>
</evidence>
<dbReference type="EMBL" id="QQTP01000017">
    <property type="protein sequence ID" value="RDJ20516.1"/>
    <property type="molecule type" value="Genomic_DNA"/>
</dbReference>
<dbReference type="AlphaFoldDB" id="A0A370L081"/>
<dbReference type="Proteomes" id="UP000255207">
    <property type="component" value="Unassembled WGS sequence"/>
</dbReference>
<sequence length="140" mass="14474">AVAHLDEMTQQNAALAEQSAASAASLSGRIGELNTLVAAFKTGQEQQVPVQMAQPQRIAAPAPVAPRPTRAAAPARAPAPAYAPTPARAADKAAKATSSEPERLRKLAEAAFAQTKATPARVPAKKVANSRNADAGWEEF</sequence>
<feature type="compositionally biased region" description="Basic and acidic residues" evidence="1">
    <location>
        <begin position="89"/>
        <end position="108"/>
    </location>
</feature>
<organism evidence="2 3">
    <name type="scientific">Bosea caraganae</name>
    <dbReference type="NCBI Taxonomy" id="2763117"/>
    <lineage>
        <taxon>Bacteria</taxon>
        <taxon>Pseudomonadati</taxon>
        <taxon>Pseudomonadota</taxon>
        <taxon>Alphaproteobacteria</taxon>
        <taxon>Hyphomicrobiales</taxon>
        <taxon>Boseaceae</taxon>
        <taxon>Bosea</taxon>
    </lineage>
</organism>